<sequence>MKLTAKFSVSSHRREQSQTGGGEKPPSPSPEDLAIMAVAPHDFVIEVDDFDSDAVIPVSTTPKESIVGPSVGTEDMRQSITKSNIDFKKRQIEMLEVEHLNNVKIAELKIIKLELQIALLQHKKNTITEEYNENA</sequence>
<dbReference type="EMBL" id="JTDY01001889">
    <property type="protein sequence ID" value="KOB72626.1"/>
    <property type="molecule type" value="Genomic_DNA"/>
</dbReference>
<evidence type="ECO:0000256" key="2">
    <source>
        <dbReference type="SAM" id="MobiDB-lite"/>
    </source>
</evidence>
<gene>
    <name evidence="3" type="ORF">OBRU01_11960</name>
</gene>
<comment type="caution">
    <text evidence="3">The sequence shown here is derived from an EMBL/GenBank/DDBJ whole genome shotgun (WGS) entry which is preliminary data.</text>
</comment>
<organism evidence="3 4">
    <name type="scientific">Operophtera brumata</name>
    <name type="common">Winter moth</name>
    <name type="synonym">Phalaena brumata</name>
    <dbReference type="NCBI Taxonomy" id="104452"/>
    <lineage>
        <taxon>Eukaryota</taxon>
        <taxon>Metazoa</taxon>
        <taxon>Ecdysozoa</taxon>
        <taxon>Arthropoda</taxon>
        <taxon>Hexapoda</taxon>
        <taxon>Insecta</taxon>
        <taxon>Pterygota</taxon>
        <taxon>Neoptera</taxon>
        <taxon>Endopterygota</taxon>
        <taxon>Lepidoptera</taxon>
        <taxon>Glossata</taxon>
        <taxon>Ditrysia</taxon>
        <taxon>Geometroidea</taxon>
        <taxon>Geometridae</taxon>
        <taxon>Larentiinae</taxon>
        <taxon>Operophtera</taxon>
    </lineage>
</organism>
<name>A0A0L7LBN5_OPEBR</name>
<evidence type="ECO:0000256" key="1">
    <source>
        <dbReference type="SAM" id="Coils"/>
    </source>
</evidence>
<dbReference type="AlphaFoldDB" id="A0A0L7LBN5"/>
<protein>
    <submittedName>
        <fullName evidence="3">Uncharacterized protein</fullName>
    </submittedName>
</protein>
<feature type="region of interest" description="Disordered" evidence="2">
    <location>
        <begin position="1"/>
        <end position="32"/>
    </location>
</feature>
<dbReference type="Proteomes" id="UP000037510">
    <property type="component" value="Unassembled WGS sequence"/>
</dbReference>
<evidence type="ECO:0000313" key="3">
    <source>
        <dbReference type="EMBL" id="KOB72626.1"/>
    </source>
</evidence>
<accession>A0A0L7LBN5</accession>
<evidence type="ECO:0000313" key="4">
    <source>
        <dbReference type="Proteomes" id="UP000037510"/>
    </source>
</evidence>
<feature type="coiled-coil region" evidence="1">
    <location>
        <begin position="103"/>
        <end position="130"/>
    </location>
</feature>
<keyword evidence="4" id="KW-1185">Reference proteome</keyword>
<proteinExistence type="predicted"/>
<reference evidence="3 4" key="1">
    <citation type="journal article" date="2015" name="Genome Biol. Evol.">
        <title>The genome of winter moth (Operophtera brumata) provides a genomic perspective on sexual dimorphism and phenology.</title>
        <authorList>
            <person name="Derks M.F."/>
            <person name="Smit S."/>
            <person name="Salis L."/>
            <person name="Schijlen E."/>
            <person name="Bossers A."/>
            <person name="Mateman C."/>
            <person name="Pijl A.S."/>
            <person name="de Ridder D."/>
            <person name="Groenen M.A."/>
            <person name="Visser M.E."/>
            <person name="Megens H.J."/>
        </authorList>
    </citation>
    <scope>NUCLEOTIDE SEQUENCE [LARGE SCALE GENOMIC DNA]</scope>
    <source>
        <strain evidence="3">WM2013NL</strain>
        <tissue evidence="3">Head and thorax</tissue>
    </source>
</reference>
<keyword evidence="1" id="KW-0175">Coiled coil</keyword>